<proteinExistence type="predicted"/>
<name>A0AA35UX68_9PROT</name>
<organism evidence="1 2">
    <name type="scientific">Brytella acorum</name>
    <dbReference type="NCBI Taxonomy" id="2959299"/>
    <lineage>
        <taxon>Bacteria</taxon>
        <taxon>Pseudomonadati</taxon>
        <taxon>Pseudomonadota</taxon>
        <taxon>Alphaproteobacteria</taxon>
        <taxon>Acetobacterales</taxon>
        <taxon>Acetobacteraceae</taxon>
        <taxon>Brytella</taxon>
    </lineage>
</organism>
<dbReference type="RefSeq" id="WP_289842764.1">
    <property type="nucleotide sequence ID" value="NZ_CATKSH010000013.1"/>
</dbReference>
<dbReference type="AlphaFoldDB" id="A0AA35UX68"/>
<reference evidence="1" key="1">
    <citation type="submission" date="2023-03" db="EMBL/GenBank/DDBJ databases">
        <authorList>
            <person name="Cleenwerck I."/>
        </authorList>
    </citation>
    <scope>NUCLEOTIDE SEQUENCE</scope>
    <source>
        <strain evidence="1">LMG 32879</strain>
    </source>
</reference>
<evidence type="ECO:0000313" key="2">
    <source>
        <dbReference type="Proteomes" id="UP001176960"/>
    </source>
</evidence>
<evidence type="ECO:0000313" key="1">
    <source>
        <dbReference type="EMBL" id="CAI9121293.1"/>
    </source>
</evidence>
<sequence length="131" mass="15373">MSDMSHTIHSDNEPADIRIKRVYDPRATADGIRILVDRLWPRGLHKSDVPMDYWLKNVAPSPGLRRWFAHDPAHWNEFQISYRQELHHGNADLTRLCELAKKHRVTLLYAARDPLCNHALILQDFLRKNTD</sequence>
<dbReference type="PANTHER" id="PTHR36849:SF1">
    <property type="entry name" value="CYTOPLASMIC PROTEIN"/>
    <property type="match status" value="1"/>
</dbReference>
<dbReference type="EMBL" id="CATKSH010000013">
    <property type="protein sequence ID" value="CAI9121293.1"/>
    <property type="molecule type" value="Genomic_DNA"/>
</dbReference>
<dbReference type="InterPro" id="IPR052552">
    <property type="entry name" value="YeaO-like"/>
</dbReference>
<dbReference type="Proteomes" id="UP001176960">
    <property type="component" value="Unassembled WGS sequence"/>
</dbReference>
<dbReference type="Pfam" id="PF22752">
    <property type="entry name" value="DUF488-N3i"/>
    <property type="match status" value="1"/>
</dbReference>
<gene>
    <name evidence="1" type="ORF">LMG32879_002140</name>
</gene>
<accession>A0AA35UX68</accession>
<protein>
    <submittedName>
        <fullName evidence="1">DUF488 domain-containing protein</fullName>
    </submittedName>
</protein>
<keyword evidence="2" id="KW-1185">Reference proteome</keyword>
<comment type="caution">
    <text evidence="1">The sequence shown here is derived from an EMBL/GenBank/DDBJ whole genome shotgun (WGS) entry which is preliminary data.</text>
</comment>
<dbReference type="PANTHER" id="PTHR36849">
    <property type="entry name" value="CYTOPLASMIC PROTEIN-RELATED"/>
    <property type="match status" value="1"/>
</dbReference>